<evidence type="ECO:0000256" key="2">
    <source>
        <dbReference type="ARBA" id="ARBA00022649"/>
    </source>
</evidence>
<name>A0A6A7RV02_9PROT</name>
<evidence type="ECO:0000313" key="3">
    <source>
        <dbReference type="EMBL" id="MQM30930.1"/>
    </source>
</evidence>
<evidence type="ECO:0000313" key="4">
    <source>
        <dbReference type="Proteomes" id="UP000342300"/>
    </source>
</evidence>
<proteinExistence type="inferred from homology"/>
<dbReference type="Proteomes" id="UP000342300">
    <property type="component" value="Unassembled WGS sequence"/>
</dbReference>
<dbReference type="InterPro" id="IPR007712">
    <property type="entry name" value="RelE/ParE_toxin"/>
</dbReference>
<comment type="caution">
    <text evidence="3">The sequence shown here is derived from an EMBL/GenBank/DDBJ whole genome shotgun (WGS) entry which is preliminary data.</text>
</comment>
<dbReference type="PANTHER" id="PTHR33755:SF8">
    <property type="entry name" value="TOXIN PARE2"/>
    <property type="match status" value="1"/>
</dbReference>
<sequence>MIYSLHPEAESDLREAAEYYRERGGNPLAQALFAEFEHAMHLLLEHPMLGAVWLHGSRRLVIKHFPYSIAYSLAGQDLRVLAIVHHSRRPGYWRKRKW</sequence>
<reference evidence="3 4" key="1">
    <citation type="submission" date="2017-09" db="EMBL/GenBank/DDBJ databases">
        <title>Metagenomic Analysis Reveals Denitrifying Candidatus Accumulibacter and Flanking Population as a Source of N2O.</title>
        <authorList>
            <person name="Gao H."/>
            <person name="Mao Y."/>
            <person name="Zhao X."/>
            <person name="Liu W.-T."/>
            <person name="Zhang T."/>
            <person name="Wells G."/>
        </authorList>
    </citation>
    <scope>NUCLEOTIDE SEQUENCE [LARGE SCALE GENOMIC DNA]</scope>
    <source>
        <strain evidence="3">CANDO_2_IC</strain>
    </source>
</reference>
<dbReference type="InterPro" id="IPR051803">
    <property type="entry name" value="TA_system_RelE-like_toxin"/>
</dbReference>
<gene>
    <name evidence="3" type="ORF">CRU78_10565</name>
</gene>
<dbReference type="PANTHER" id="PTHR33755">
    <property type="entry name" value="TOXIN PARE1-RELATED"/>
    <property type="match status" value="1"/>
</dbReference>
<accession>A0A6A7RV02</accession>
<dbReference type="Gene3D" id="3.30.2310.20">
    <property type="entry name" value="RelE-like"/>
    <property type="match status" value="1"/>
</dbReference>
<comment type="similarity">
    <text evidence="1">Belongs to the RelE toxin family.</text>
</comment>
<organism evidence="3 4">
    <name type="scientific">Candidatus Accumulibacter phosphatis</name>
    <dbReference type="NCBI Taxonomy" id="327160"/>
    <lineage>
        <taxon>Bacteria</taxon>
        <taxon>Pseudomonadati</taxon>
        <taxon>Pseudomonadota</taxon>
        <taxon>Betaproteobacteria</taxon>
        <taxon>Candidatus Accumulibacter</taxon>
    </lineage>
</organism>
<evidence type="ECO:0000256" key="1">
    <source>
        <dbReference type="ARBA" id="ARBA00006226"/>
    </source>
</evidence>
<dbReference type="AlphaFoldDB" id="A0A6A7RV02"/>
<dbReference type="Pfam" id="PF05016">
    <property type="entry name" value="ParE_toxin"/>
    <property type="match status" value="1"/>
</dbReference>
<dbReference type="InterPro" id="IPR035093">
    <property type="entry name" value="RelE/ParE_toxin_dom_sf"/>
</dbReference>
<dbReference type="EMBL" id="PDHS01000236">
    <property type="protein sequence ID" value="MQM30930.1"/>
    <property type="molecule type" value="Genomic_DNA"/>
</dbReference>
<protein>
    <submittedName>
        <fullName evidence="3">Addiction module toxin RelE</fullName>
    </submittedName>
</protein>
<keyword evidence="2" id="KW-1277">Toxin-antitoxin system</keyword>